<evidence type="ECO:0000256" key="7">
    <source>
        <dbReference type="ARBA" id="ARBA00023237"/>
    </source>
</evidence>
<evidence type="ECO:0000256" key="1">
    <source>
        <dbReference type="ARBA" id="ARBA00004442"/>
    </source>
</evidence>
<organism evidence="10 11">
    <name type="scientific">candidate division WOR-1 bacterium RIFOXYC2_FULL_46_14</name>
    <dbReference type="NCBI Taxonomy" id="1802587"/>
    <lineage>
        <taxon>Bacteria</taxon>
        <taxon>Bacillati</taxon>
        <taxon>Saganbacteria</taxon>
    </lineage>
</organism>
<sequence>MRKIGSSLFILLLFTSLSYAMTLRESVDYALKNNQMVLSTEKKLEAAKAKFSQAVGAFLPAIKLDGSYGRSYSQPSSVQISSGGATQILTFGTEAQAQSRKWSASLNQPVFVPALFPGYQIAQKGVELAEQDYRKIKLETTYNTTVAYAGVIAAERYVDLSKESLEMAKTHLAQVKRMYDSGSASRADLLRTEVRLMNADVELTKARNTLELSKSSFNNTLGRPLETAAEFSAEGIIIPVALPDYHLLLKIAFDNKPEWRQFLLNKDIAAENVSVARTGYLPSIFLSGQMGNSVIKYPAYESDTNSWTVAGAASWTIFDGFQVLNKVREANETYDSQKVSESQVKNNVALEVRTAYLDLKNALESLDSVKKAVEFAEENRKVSERRYYSGFATNLDVIDAQVGLTQAKINHIKAVYDIFTAKAKLNKIIGKEVS</sequence>
<dbReference type="GO" id="GO:0015562">
    <property type="term" value="F:efflux transmembrane transporter activity"/>
    <property type="evidence" value="ECO:0007669"/>
    <property type="project" value="InterPro"/>
</dbReference>
<reference evidence="10 11" key="1">
    <citation type="journal article" date="2016" name="Nat. Commun.">
        <title>Thousands of microbial genomes shed light on interconnected biogeochemical processes in an aquifer system.</title>
        <authorList>
            <person name="Anantharaman K."/>
            <person name="Brown C.T."/>
            <person name="Hug L.A."/>
            <person name="Sharon I."/>
            <person name="Castelle C.J."/>
            <person name="Probst A.J."/>
            <person name="Thomas B.C."/>
            <person name="Singh A."/>
            <person name="Wilkins M.J."/>
            <person name="Karaoz U."/>
            <person name="Brodie E.L."/>
            <person name="Williams K.H."/>
            <person name="Hubbard S.S."/>
            <person name="Banfield J.F."/>
        </authorList>
    </citation>
    <scope>NUCLEOTIDE SEQUENCE [LARGE SCALE GENOMIC DNA]</scope>
</reference>
<keyword evidence="3" id="KW-0813">Transport</keyword>
<evidence type="ECO:0000256" key="4">
    <source>
        <dbReference type="ARBA" id="ARBA00022452"/>
    </source>
</evidence>
<keyword evidence="5" id="KW-0812">Transmembrane</keyword>
<keyword evidence="4" id="KW-1134">Transmembrane beta strand</keyword>
<evidence type="ECO:0000256" key="2">
    <source>
        <dbReference type="ARBA" id="ARBA00007613"/>
    </source>
</evidence>
<comment type="subcellular location">
    <subcellularLocation>
        <location evidence="1">Cell outer membrane</location>
    </subcellularLocation>
</comment>
<feature type="chain" id="PRO_5009514778" description="Transporter" evidence="9">
    <location>
        <begin position="21"/>
        <end position="434"/>
    </location>
</feature>
<dbReference type="EMBL" id="MEUJ01000002">
    <property type="protein sequence ID" value="OGC40784.1"/>
    <property type="molecule type" value="Genomic_DNA"/>
</dbReference>
<accession>A0A1F4U744</accession>
<dbReference type="Proteomes" id="UP000179242">
    <property type="component" value="Unassembled WGS sequence"/>
</dbReference>
<proteinExistence type="inferred from homology"/>
<evidence type="ECO:0008006" key="12">
    <source>
        <dbReference type="Google" id="ProtNLM"/>
    </source>
</evidence>
<dbReference type="AlphaFoldDB" id="A0A1F4U744"/>
<keyword evidence="8" id="KW-0175">Coiled coil</keyword>
<dbReference type="PANTHER" id="PTHR30026:SF20">
    <property type="entry name" value="OUTER MEMBRANE PROTEIN TOLC"/>
    <property type="match status" value="1"/>
</dbReference>
<keyword evidence="7" id="KW-0998">Cell outer membrane</keyword>
<dbReference type="GO" id="GO:0009279">
    <property type="term" value="C:cell outer membrane"/>
    <property type="evidence" value="ECO:0007669"/>
    <property type="project" value="UniProtKB-SubCell"/>
</dbReference>
<dbReference type="GO" id="GO:0015288">
    <property type="term" value="F:porin activity"/>
    <property type="evidence" value="ECO:0007669"/>
    <property type="project" value="TreeGrafter"/>
</dbReference>
<evidence type="ECO:0000313" key="10">
    <source>
        <dbReference type="EMBL" id="OGC40784.1"/>
    </source>
</evidence>
<name>A0A1F4U744_UNCSA</name>
<keyword evidence="6" id="KW-0472">Membrane</keyword>
<dbReference type="Pfam" id="PF02321">
    <property type="entry name" value="OEP"/>
    <property type="match status" value="2"/>
</dbReference>
<evidence type="ECO:0000256" key="3">
    <source>
        <dbReference type="ARBA" id="ARBA00022448"/>
    </source>
</evidence>
<evidence type="ECO:0000256" key="5">
    <source>
        <dbReference type="ARBA" id="ARBA00022692"/>
    </source>
</evidence>
<dbReference type="PANTHER" id="PTHR30026">
    <property type="entry name" value="OUTER MEMBRANE PROTEIN TOLC"/>
    <property type="match status" value="1"/>
</dbReference>
<dbReference type="SUPFAM" id="SSF56954">
    <property type="entry name" value="Outer membrane efflux proteins (OEP)"/>
    <property type="match status" value="1"/>
</dbReference>
<gene>
    <name evidence="10" type="ORF">A2438_00600</name>
</gene>
<feature type="coiled-coil region" evidence="8">
    <location>
        <begin position="359"/>
        <end position="386"/>
    </location>
</feature>
<evidence type="ECO:0000256" key="8">
    <source>
        <dbReference type="SAM" id="Coils"/>
    </source>
</evidence>
<evidence type="ECO:0000313" key="11">
    <source>
        <dbReference type="Proteomes" id="UP000179242"/>
    </source>
</evidence>
<dbReference type="Gene3D" id="1.20.1600.10">
    <property type="entry name" value="Outer membrane efflux proteins (OEP)"/>
    <property type="match status" value="1"/>
</dbReference>
<comment type="caution">
    <text evidence="10">The sequence shown here is derived from an EMBL/GenBank/DDBJ whole genome shotgun (WGS) entry which is preliminary data.</text>
</comment>
<comment type="similarity">
    <text evidence="2">Belongs to the outer membrane factor (OMF) (TC 1.B.17) family.</text>
</comment>
<evidence type="ECO:0000256" key="9">
    <source>
        <dbReference type="SAM" id="SignalP"/>
    </source>
</evidence>
<keyword evidence="9" id="KW-0732">Signal</keyword>
<dbReference type="InterPro" id="IPR051906">
    <property type="entry name" value="TolC-like"/>
</dbReference>
<dbReference type="InterPro" id="IPR003423">
    <property type="entry name" value="OMP_efflux"/>
</dbReference>
<protein>
    <recommendedName>
        <fullName evidence="12">Transporter</fullName>
    </recommendedName>
</protein>
<evidence type="ECO:0000256" key="6">
    <source>
        <dbReference type="ARBA" id="ARBA00023136"/>
    </source>
</evidence>
<dbReference type="GO" id="GO:1990281">
    <property type="term" value="C:efflux pump complex"/>
    <property type="evidence" value="ECO:0007669"/>
    <property type="project" value="TreeGrafter"/>
</dbReference>
<feature type="signal peptide" evidence="9">
    <location>
        <begin position="1"/>
        <end position="20"/>
    </location>
</feature>